<protein>
    <submittedName>
        <fullName evidence="2">Uncharacterized protein</fullName>
    </submittedName>
</protein>
<evidence type="ECO:0000256" key="1">
    <source>
        <dbReference type="SAM" id="MobiDB-lite"/>
    </source>
</evidence>
<proteinExistence type="predicted"/>
<keyword evidence="3" id="KW-1185">Reference proteome</keyword>
<gene>
    <name evidence="2" type="ORF">GCM10009668_42990</name>
</gene>
<dbReference type="Proteomes" id="UP001501581">
    <property type="component" value="Unassembled WGS sequence"/>
</dbReference>
<dbReference type="EMBL" id="BAAALG010000024">
    <property type="protein sequence ID" value="GAA1115687.1"/>
    <property type="molecule type" value="Genomic_DNA"/>
</dbReference>
<feature type="region of interest" description="Disordered" evidence="1">
    <location>
        <begin position="97"/>
        <end position="130"/>
    </location>
</feature>
<sequence length="130" mass="14415">MGRGVIAEVERGGTPTNNQDLKDLWKAHIAADVQHLFLIVPHSNWRADGTAREKPFKLVARRLSAFSGDERREIDLLSAHVFAYWNLISTAAFSQAIGHRPTPPGRTDPGGWHTEAARQEQGDPPTRSPD</sequence>
<accession>A0ABN1U4K3</accession>
<comment type="caution">
    <text evidence="2">The sequence shown here is derived from an EMBL/GenBank/DDBJ whole genome shotgun (WGS) entry which is preliminary data.</text>
</comment>
<evidence type="ECO:0000313" key="2">
    <source>
        <dbReference type="EMBL" id="GAA1115687.1"/>
    </source>
</evidence>
<dbReference type="RefSeq" id="WP_343996994.1">
    <property type="nucleotide sequence ID" value="NZ_BAAALG010000024.1"/>
</dbReference>
<evidence type="ECO:0000313" key="3">
    <source>
        <dbReference type="Proteomes" id="UP001501581"/>
    </source>
</evidence>
<name>A0ABN1U4K3_9ACTN</name>
<reference evidence="2 3" key="1">
    <citation type="journal article" date="2019" name="Int. J. Syst. Evol. Microbiol.">
        <title>The Global Catalogue of Microorganisms (GCM) 10K type strain sequencing project: providing services to taxonomists for standard genome sequencing and annotation.</title>
        <authorList>
            <consortium name="The Broad Institute Genomics Platform"/>
            <consortium name="The Broad Institute Genome Sequencing Center for Infectious Disease"/>
            <person name="Wu L."/>
            <person name="Ma J."/>
        </authorList>
    </citation>
    <scope>NUCLEOTIDE SEQUENCE [LARGE SCALE GENOMIC DNA]</scope>
    <source>
        <strain evidence="2 3">JCM 13008</strain>
    </source>
</reference>
<organism evidence="2 3">
    <name type="scientific">Nocardioides dubius</name>
    <dbReference type="NCBI Taxonomy" id="317019"/>
    <lineage>
        <taxon>Bacteria</taxon>
        <taxon>Bacillati</taxon>
        <taxon>Actinomycetota</taxon>
        <taxon>Actinomycetes</taxon>
        <taxon>Propionibacteriales</taxon>
        <taxon>Nocardioidaceae</taxon>
        <taxon>Nocardioides</taxon>
    </lineage>
</organism>